<comment type="caution">
    <text evidence="1">The sequence shown here is derived from an EMBL/GenBank/DDBJ whole genome shotgun (WGS) entry which is preliminary data.</text>
</comment>
<gene>
    <name evidence="1" type="ORF">HAX54_042435</name>
</gene>
<sequence>METCDIDDNLVDVIITELHDDTAGEKQKSTEIKTNSIEIKNKKMWWIGRPSLIDFPLLDEDLGVELSRTGGSLKISFLKETKHLHSPSMIFLCETKNQERMIFRVQIKLQMEHVIIMDPAGLAGGLCLF</sequence>
<dbReference type="EMBL" id="JACEIK010006248">
    <property type="protein sequence ID" value="MCE2055341.1"/>
    <property type="molecule type" value="Genomic_DNA"/>
</dbReference>
<proteinExistence type="predicted"/>
<name>A0ABS8W1W7_DATST</name>
<accession>A0ABS8W1W7</accession>
<organism evidence="1 2">
    <name type="scientific">Datura stramonium</name>
    <name type="common">Jimsonweed</name>
    <name type="synonym">Common thornapple</name>
    <dbReference type="NCBI Taxonomy" id="4076"/>
    <lineage>
        <taxon>Eukaryota</taxon>
        <taxon>Viridiplantae</taxon>
        <taxon>Streptophyta</taxon>
        <taxon>Embryophyta</taxon>
        <taxon>Tracheophyta</taxon>
        <taxon>Spermatophyta</taxon>
        <taxon>Magnoliopsida</taxon>
        <taxon>eudicotyledons</taxon>
        <taxon>Gunneridae</taxon>
        <taxon>Pentapetalae</taxon>
        <taxon>asterids</taxon>
        <taxon>lamiids</taxon>
        <taxon>Solanales</taxon>
        <taxon>Solanaceae</taxon>
        <taxon>Solanoideae</taxon>
        <taxon>Datureae</taxon>
        <taxon>Datura</taxon>
    </lineage>
</organism>
<reference evidence="1 2" key="1">
    <citation type="journal article" date="2021" name="BMC Genomics">
        <title>Datura genome reveals duplications of psychoactive alkaloid biosynthetic genes and high mutation rate following tissue culture.</title>
        <authorList>
            <person name="Rajewski A."/>
            <person name="Carter-House D."/>
            <person name="Stajich J."/>
            <person name="Litt A."/>
        </authorList>
    </citation>
    <scope>NUCLEOTIDE SEQUENCE [LARGE SCALE GENOMIC DNA]</scope>
    <source>
        <strain evidence="1">AR-01</strain>
    </source>
</reference>
<evidence type="ECO:0000313" key="1">
    <source>
        <dbReference type="EMBL" id="MCE2055341.1"/>
    </source>
</evidence>
<evidence type="ECO:0000313" key="2">
    <source>
        <dbReference type="Proteomes" id="UP000823775"/>
    </source>
</evidence>
<dbReference type="Proteomes" id="UP000823775">
    <property type="component" value="Unassembled WGS sequence"/>
</dbReference>
<protein>
    <submittedName>
        <fullName evidence="1">Uncharacterized protein</fullName>
    </submittedName>
</protein>
<keyword evidence="2" id="KW-1185">Reference proteome</keyword>